<accession>W0LGP0</accession>
<dbReference type="OrthoDB" id="6502305at2"/>
<dbReference type="Proteomes" id="UP000019030">
    <property type="component" value="Chromosome"/>
</dbReference>
<dbReference type="HOGENOM" id="CLU_543903_0_0_6"/>
<dbReference type="Gene3D" id="2.160.20.10">
    <property type="entry name" value="Single-stranded right-handed beta-helix, Pectin lyase-like"/>
    <property type="match status" value="1"/>
</dbReference>
<gene>
    <name evidence="2" type="ORF">Z042_23740</name>
</gene>
<reference evidence="2 3" key="2">
    <citation type="submission" date="2015-03" db="EMBL/GenBank/DDBJ databases">
        <authorList>
            <person name="Chan K.-G."/>
        </authorList>
    </citation>
    <scope>NUCLEOTIDE SEQUENCE [LARGE SCALE GENOMIC DNA]</scope>
    <source>
        <strain evidence="2 3">RB-25</strain>
    </source>
</reference>
<proteinExistence type="predicted"/>
<keyword evidence="3" id="KW-1185">Reference proteome</keyword>
<organism evidence="2 3">
    <name type="scientific">Chania multitudinisentens RB-25</name>
    <dbReference type="NCBI Taxonomy" id="1441930"/>
    <lineage>
        <taxon>Bacteria</taxon>
        <taxon>Pseudomonadati</taxon>
        <taxon>Pseudomonadota</taxon>
        <taxon>Gammaproteobacteria</taxon>
        <taxon>Enterobacterales</taxon>
        <taxon>Yersiniaceae</taxon>
        <taxon>Chania</taxon>
    </lineage>
</organism>
<dbReference type="PATRIC" id="fig|1441930.4.peg.4692"/>
<reference evidence="2 3" key="1">
    <citation type="submission" date="2014-01" db="EMBL/GenBank/DDBJ databases">
        <title>Isolation of Serratia multitudinisentens RB-25 from Ex-Landfill site.</title>
        <authorList>
            <person name="Robson E.H.J."/>
        </authorList>
    </citation>
    <scope>NUCLEOTIDE SEQUENCE [LARGE SCALE GENOMIC DNA]</scope>
    <source>
        <strain evidence="2 3">RB-25</strain>
    </source>
</reference>
<dbReference type="AlphaFoldDB" id="W0LGP0"/>
<dbReference type="KEGG" id="sfo:Z042_23740"/>
<dbReference type="SUPFAM" id="SSF51126">
    <property type="entry name" value="Pectin lyase-like"/>
    <property type="match status" value="1"/>
</dbReference>
<name>W0LGP0_9GAMM</name>
<feature type="domain" description="Rhamnogalacturonase A/B/Epimerase-like pectate lyase" evidence="1">
    <location>
        <begin position="43"/>
        <end position="102"/>
    </location>
</feature>
<evidence type="ECO:0000313" key="3">
    <source>
        <dbReference type="Proteomes" id="UP000019030"/>
    </source>
</evidence>
<dbReference type="InterPro" id="IPR024535">
    <property type="entry name" value="RHGA/B-epi-like_pectate_lyase"/>
</dbReference>
<protein>
    <recommendedName>
        <fullName evidence="1">Rhamnogalacturonase A/B/Epimerase-like pectate lyase domain-containing protein</fullName>
    </recommendedName>
</protein>
<dbReference type="eggNOG" id="ENOG5033AJ0">
    <property type="taxonomic scope" value="Bacteria"/>
</dbReference>
<evidence type="ECO:0000313" key="2">
    <source>
        <dbReference type="EMBL" id="AHG23018.1"/>
    </source>
</evidence>
<dbReference type="InterPro" id="IPR012334">
    <property type="entry name" value="Pectin_lyas_fold"/>
</dbReference>
<evidence type="ECO:0000259" key="1">
    <source>
        <dbReference type="Pfam" id="PF12708"/>
    </source>
</evidence>
<dbReference type="InterPro" id="IPR011050">
    <property type="entry name" value="Pectin_lyase_fold/virulence"/>
</dbReference>
<dbReference type="EMBL" id="CP007044">
    <property type="protein sequence ID" value="AHG23018.1"/>
    <property type="molecule type" value="Genomic_DNA"/>
</dbReference>
<dbReference type="STRING" id="1441930.Z042_23740"/>
<dbReference type="Pfam" id="PF12708">
    <property type="entry name" value="Pect-lyase_RHGA_epim"/>
    <property type="match status" value="1"/>
</dbReference>
<sequence>MNANGAISVSNIKSEDIFQEVANDVNSINYRSYTISGRFDEEVSVKAFGAKGDGVTDDSVNIQRAIDFVTAKGGVLIFPTGVYRIATTLNIITSIKMKGTGLTFYDKASKLVCGSPNMTLFNLGGPENYIENMVIQGYETDLSDIVNGYGQAGTCIGFRFARANGSKDIDSYITGCSAAGFLKGVEAIGSNLKVTDTLFTACRFSLDFYAAATAPADFRGFIVDNTRFHKCGGNGYTNDAICIRTTGIFKNSQLTNLFADVGTNMLYYGALAEGACIRGVISRYATGDLITVVNSGITPSAAYQHYQITDVSFQTPTGATATAGGWAIKLYDAPGGNISGVSTTFTRKGLISAVNSSDLMLSGLFARNINVDYFSSGLDCDAIELINSVDVQIDNVFVRNTLNSNQTRSVINLDATSSCNIRQISYVNVTNISIGEGSITGECYNARSAPSMTYGTVVPTKGFYRAGSIHINTSATSGGPGMWICTTAGSPGIWKAFVLGS</sequence>